<protein>
    <submittedName>
        <fullName evidence="1">Uncharacterized protein</fullName>
    </submittedName>
</protein>
<dbReference type="EMBL" id="JARBHB010000008">
    <property type="protein sequence ID" value="KAJ8877720.1"/>
    <property type="molecule type" value="Genomic_DNA"/>
</dbReference>
<reference evidence="1 2" key="1">
    <citation type="submission" date="2023-02" db="EMBL/GenBank/DDBJ databases">
        <title>LHISI_Scaffold_Assembly.</title>
        <authorList>
            <person name="Stuart O.P."/>
            <person name="Cleave R."/>
            <person name="Magrath M.J.L."/>
            <person name="Mikheyev A.S."/>
        </authorList>
    </citation>
    <scope>NUCLEOTIDE SEQUENCE [LARGE SCALE GENOMIC DNA]</scope>
    <source>
        <strain evidence="1">Daus_M_001</strain>
        <tissue evidence="1">Leg muscle</tissue>
    </source>
</reference>
<evidence type="ECO:0000313" key="2">
    <source>
        <dbReference type="Proteomes" id="UP001159363"/>
    </source>
</evidence>
<organism evidence="1 2">
    <name type="scientific">Dryococelus australis</name>
    <dbReference type="NCBI Taxonomy" id="614101"/>
    <lineage>
        <taxon>Eukaryota</taxon>
        <taxon>Metazoa</taxon>
        <taxon>Ecdysozoa</taxon>
        <taxon>Arthropoda</taxon>
        <taxon>Hexapoda</taxon>
        <taxon>Insecta</taxon>
        <taxon>Pterygota</taxon>
        <taxon>Neoptera</taxon>
        <taxon>Polyneoptera</taxon>
        <taxon>Phasmatodea</taxon>
        <taxon>Verophasmatodea</taxon>
        <taxon>Anareolatae</taxon>
        <taxon>Phasmatidae</taxon>
        <taxon>Eurycanthinae</taxon>
        <taxon>Dryococelus</taxon>
    </lineage>
</organism>
<accession>A0ABQ9H0C7</accession>
<comment type="caution">
    <text evidence="1">The sequence shown here is derived from an EMBL/GenBank/DDBJ whole genome shotgun (WGS) entry which is preliminary data.</text>
</comment>
<keyword evidence="2" id="KW-1185">Reference proteome</keyword>
<gene>
    <name evidence="1" type="ORF">PR048_022175</name>
</gene>
<proteinExistence type="predicted"/>
<sequence>MLVLQFDYAQNFPLPKTNETSQIYKRLVWVYLFNMHCHNIDYSQIYHFLETDSKKNPDRVCSFLFNKVDETFKHSSNKEIPIKFNSRIIHVYPVRGHSLSMCDRNFALCGAKINKEEKIHTLTQYAELLES</sequence>
<name>A0ABQ9H0C7_9NEOP</name>
<evidence type="ECO:0000313" key="1">
    <source>
        <dbReference type="EMBL" id="KAJ8877720.1"/>
    </source>
</evidence>
<dbReference type="Proteomes" id="UP001159363">
    <property type="component" value="Chromosome 7"/>
</dbReference>